<sequence length="67" mass="7161">MGKHMICPNCQGTGFSADVTCPQCLGTGLLKEGDTCKMCVWWRWRGGGEMASSSHAGLDQRKLAGSL</sequence>
<accession>A0A328V8H8</accession>
<reference evidence="1 2" key="1">
    <citation type="submission" date="2016-08" db="EMBL/GenBank/DDBJ databases">
        <title>Analysis of Carbohydrate Active Enzymes in Thermogemmatispora T81 Reveals Carbohydrate Degradation Ability.</title>
        <authorList>
            <person name="Tomazini A."/>
            <person name="Lal S."/>
            <person name="Stott M."/>
            <person name="Henrissat B."/>
            <person name="Polikarpov I."/>
            <person name="Sparling R."/>
            <person name="Levin D.B."/>
        </authorList>
    </citation>
    <scope>NUCLEOTIDE SEQUENCE [LARGE SCALE GENOMIC DNA]</scope>
    <source>
        <strain evidence="1 2">T81</strain>
    </source>
</reference>
<comment type="caution">
    <text evidence="1">The sequence shown here is derived from an EMBL/GenBank/DDBJ whole genome shotgun (WGS) entry which is preliminary data.</text>
</comment>
<dbReference type="AlphaFoldDB" id="A0A328V8H8"/>
<keyword evidence="2" id="KW-1185">Reference proteome</keyword>
<evidence type="ECO:0000313" key="1">
    <source>
        <dbReference type="EMBL" id="RAQ93906.1"/>
    </source>
</evidence>
<dbReference type="SUPFAM" id="SSF57938">
    <property type="entry name" value="DnaJ/Hsp40 cysteine-rich domain"/>
    <property type="match status" value="1"/>
</dbReference>
<proteinExistence type="predicted"/>
<dbReference type="InterPro" id="IPR036410">
    <property type="entry name" value="HSP_DnaJ_Cys-rich_dom_sf"/>
</dbReference>
<evidence type="ECO:0000313" key="2">
    <source>
        <dbReference type="Proteomes" id="UP000248706"/>
    </source>
</evidence>
<organism evidence="1 2">
    <name type="scientific">Thermogemmatispora tikiterensis</name>
    <dbReference type="NCBI Taxonomy" id="1825093"/>
    <lineage>
        <taxon>Bacteria</taxon>
        <taxon>Bacillati</taxon>
        <taxon>Chloroflexota</taxon>
        <taxon>Ktedonobacteria</taxon>
        <taxon>Thermogemmatisporales</taxon>
        <taxon>Thermogemmatisporaceae</taxon>
        <taxon>Thermogemmatispora</taxon>
    </lineage>
</organism>
<gene>
    <name evidence="1" type="ORF">A4R35_00075</name>
</gene>
<dbReference type="Gene3D" id="6.20.20.10">
    <property type="match status" value="1"/>
</dbReference>
<dbReference type="Proteomes" id="UP000248706">
    <property type="component" value="Unassembled WGS sequence"/>
</dbReference>
<dbReference type="EMBL" id="MCIF01000002">
    <property type="protein sequence ID" value="RAQ93906.1"/>
    <property type="molecule type" value="Genomic_DNA"/>
</dbReference>
<dbReference type="RefSeq" id="WP_112425361.1">
    <property type="nucleotide sequence ID" value="NZ_MCIF01000002.1"/>
</dbReference>
<name>A0A328V8H8_9CHLR</name>
<protein>
    <submittedName>
        <fullName evidence="1">Uncharacterized protein</fullName>
    </submittedName>
</protein>